<evidence type="ECO:0000313" key="2">
    <source>
        <dbReference type="Proteomes" id="UP000287144"/>
    </source>
</evidence>
<accession>A0A428U6D7</accession>
<dbReference type="InterPro" id="IPR016181">
    <property type="entry name" value="Acyl_CoA_acyltransferase"/>
</dbReference>
<dbReference type="SUPFAM" id="SSF55729">
    <property type="entry name" value="Acyl-CoA N-acyltransferases (Nat)"/>
    <property type="match status" value="1"/>
</dbReference>
<evidence type="ECO:0000313" key="1">
    <source>
        <dbReference type="EMBL" id="RSM09862.1"/>
    </source>
</evidence>
<organism evidence="1 2">
    <name type="scientific">Fusarium oligoseptatum</name>
    <dbReference type="NCBI Taxonomy" id="2604345"/>
    <lineage>
        <taxon>Eukaryota</taxon>
        <taxon>Fungi</taxon>
        <taxon>Dikarya</taxon>
        <taxon>Ascomycota</taxon>
        <taxon>Pezizomycotina</taxon>
        <taxon>Sordariomycetes</taxon>
        <taxon>Hypocreomycetidae</taxon>
        <taxon>Hypocreales</taxon>
        <taxon>Nectriaceae</taxon>
        <taxon>Fusarium</taxon>
        <taxon>Fusarium solani species complex</taxon>
    </lineage>
</organism>
<dbReference type="EMBL" id="NKCK01000026">
    <property type="protein sequence ID" value="RSM09862.1"/>
    <property type="molecule type" value="Genomic_DNA"/>
</dbReference>
<dbReference type="STRING" id="1325735.A0A428U6D7"/>
<proteinExistence type="predicted"/>
<dbReference type="Proteomes" id="UP000287144">
    <property type="component" value="Unassembled WGS sequence"/>
</dbReference>
<comment type="caution">
    <text evidence="1">The sequence shown here is derived from an EMBL/GenBank/DDBJ whole genome shotgun (WGS) entry which is preliminary data.</text>
</comment>
<reference evidence="1 2" key="1">
    <citation type="submission" date="2017-06" db="EMBL/GenBank/DDBJ databases">
        <title>Comparative genomic analysis of Ambrosia Fusariam Clade fungi.</title>
        <authorList>
            <person name="Stajich J.E."/>
            <person name="Carrillo J."/>
            <person name="Kijimoto T."/>
            <person name="Eskalen A."/>
            <person name="O'Donnell K."/>
            <person name="Kasson M."/>
        </authorList>
    </citation>
    <scope>NUCLEOTIDE SEQUENCE [LARGE SCALE GENOMIC DNA]</scope>
    <source>
        <strain evidence="1 2">NRRL62579</strain>
    </source>
</reference>
<gene>
    <name evidence="1" type="ORF">CEP52_003838</name>
</gene>
<dbReference type="AlphaFoldDB" id="A0A428U6D7"/>
<sequence length="98" mass="11356">MTSLHPSSQVTLRTHRPEDMGLITHRHGIFYSKAYGFDQRFEALIARITTDFINNLQPNLERCWIAEKDDEFLGCIMLVQDKQPGVAKLRLLLVEEKV</sequence>
<keyword evidence="2" id="KW-1185">Reference proteome</keyword>
<protein>
    <submittedName>
        <fullName evidence="1">Uncharacterized protein</fullName>
    </submittedName>
</protein>
<name>A0A428U6D7_9HYPO</name>